<dbReference type="Pfam" id="PF01883">
    <property type="entry name" value="FeS_assembly_P"/>
    <property type="match status" value="1"/>
</dbReference>
<reference evidence="2" key="1">
    <citation type="submission" date="2022-12" db="EMBL/GenBank/DDBJ databases">
        <title>Paracoccus sp. EF6 isolated from a lake water.</title>
        <authorList>
            <person name="Liu H."/>
        </authorList>
    </citation>
    <scope>NUCLEOTIDE SEQUENCE</scope>
    <source>
        <strain evidence="2">EF6</strain>
    </source>
</reference>
<name>A0ABT4J9K8_9RHOB</name>
<dbReference type="InterPro" id="IPR034904">
    <property type="entry name" value="FSCA_dom_sf"/>
</dbReference>
<comment type="caution">
    <text evidence="2">The sequence shown here is derived from an EMBL/GenBank/DDBJ whole genome shotgun (WGS) entry which is preliminary data.</text>
</comment>
<sequence length="95" mass="10159">MADDPRTAVLAALRQVMDPEAGQDLVSMGLVYDVAVRDGRASVIMTTTTRGCPLSEMLRMGAEAAVLAVPGVTEADVALTWDPPWTPDRIEARAF</sequence>
<gene>
    <name evidence="2" type="ORF">OU682_16060</name>
</gene>
<dbReference type="PANTHER" id="PTHR42831:SF1">
    <property type="entry name" value="FE-S PROTEIN MATURATION AUXILIARY FACTOR YITW"/>
    <property type="match status" value="1"/>
</dbReference>
<dbReference type="EMBL" id="JAPTYD010000029">
    <property type="protein sequence ID" value="MCZ0963131.1"/>
    <property type="molecule type" value="Genomic_DNA"/>
</dbReference>
<organism evidence="2 3">
    <name type="scientific">Paracoccus benzoatiresistens</name>
    <dbReference type="NCBI Taxonomy" id="2997341"/>
    <lineage>
        <taxon>Bacteria</taxon>
        <taxon>Pseudomonadati</taxon>
        <taxon>Pseudomonadota</taxon>
        <taxon>Alphaproteobacteria</taxon>
        <taxon>Rhodobacterales</taxon>
        <taxon>Paracoccaceae</taxon>
        <taxon>Paracoccus</taxon>
    </lineage>
</organism>
<feature type="domain" description="MIP18 family-like" evidence="1">
    <location>
        <begin position="7"/>
        <end position="77"/>
    </location>
</feature>
<dbReference type="PANTHER" id="PTHR42831">
    <property type="entry name" value="FE-S PROTEIN MATURATION AUXILIARY FACTOR YITW"/>
    <property type="match status" value="1"/>
</dbReference>
<proteinExistence type="predicted"/>
<dbReference type="SUPFAM" id="SSF117916">
    <property type="entry name" value="Fe-S cluster assembly (FSCA) domain-like"/>
    <property type="match status" value="1"/>
</dbReference>
<evidence type="ECO:0000313" key="2">
    <source>
        <dbReference type="EMBL" id="MCZ0963131.1"/>
    </source>
</evidence>
<dbReference type="RefSeq" id="WP_268943193.1">
    <property type="nucleotide sequence ID" value="NZ_JAPTYD010000029.1"/>
</dbReference>
<keyword evidence="3" id="KW-1185">Reference proteome</keyword>
<dbReference type="InterPro" id="IPR002744">
    <property type="entry name" value="MIP18-like"/>
</dbReference>
<evidence type="ECO:0000259" key="1">
    <source>
        <dbReference type="Pfam" id="PF01883"/>
    </source>
</evidence>
<accession>A0ABT4J9K8</accession>
<dbReference type="InterPro" id="IPR052339">
    <property type="entry name" value="Fe-S_Maturation_MIP18"/>
</dbReference>
<evidence type="ECO:0000313" key="3">
    <source>
        <dbReference type="Proteomes" id="UP001149822"/>
    </source>
</evidence>
<dbReference type="Proteomes" id="UP001149822">
    <property type="component" value="Unassembled WGS sequence"/>
</dbReference>
<dbReference type="Gene3D" id="3.30.300.130">
    <property type="entry name" value="Fe-S cluster assembly (FSCA)"/>
    <property type="match status" value="1"/>
</dbReference>
<protein>
    <submittedName>
        <fullName evidence="2">Metal-sulfur cluster assembly factor</fullName>
    </submittedName>
</protein>